<reference evidence="1 2" key="1">
    <citation type="journal article" date="2022" name="Plant J.">
        <title>Chromosome-level genome of Camellia lanceoleosa provides a valuable resource for understanding genome evolution and self-incompatibility.</title>
        <authorList>
            <person name="Gong W."/>
            <person name="Xiao S."/>
            <person name="Wang L."/>
            <person name="Liao Z."/>
            <person name="Chang Y."/>
            <person name="Mo W."/>
            <person name="Hu G."/>
            <person name="Li W."/>
            <person name="Zhao G."/>
            <person name="Zhu H."/>
            <person name="Hu X."/>
            <person name="Ji K."/>
            <person name="Xiang X."/>
            <person name="Song Q."/>
            <person name="Yuan D."/>
            <person name="Jin S."/>
            <person name="Zhang L."/>
        </authorList>
    </citation>
    <scope>NUCLEOTIDE SEQUENCE [LARGE SCALE GENOMIC DNA]</scope>
    <source>
        <tissue evidence="1">Fresh and healthy young leaves</tissue>
    </source>
</reference>
<dbReference type="EMBL" id="CM045766">
    <property type="protein sequence ID" value="KAI8002192.1"/>
    <property type="molecule type" value="Genomic_DNA"/>
</dbReference>
<gene>
    <name evidence="1" type="ORF">LOK49_LG08G01535</name>
</gene>
<dbReference type="Proteomes" id="UP001060215">
    <property type="component" value="Chromosome 9"/>
</dbReference>
<accession>A0ACC0GM02</accession>
<comment type="caution">
    <text evidence="1">The sequence shown here is derived from an EMBL/GenBank/DDBJ whole genome shotgun (WGS) entry which is preliminary data.</text>
</comment>
<sequence length="1724" mass="189662">MLTEILPILENACNFKEGSSSMDHNCAVEDLSVSQQTCEPFSVTDANPSKSLVAPDISGTEVLVGSFNSIGVVESSGQRDNEVKDNIKFDDSSELERPETICLSPPSVHAHITKLNQKTLTKKALRKCGKTVIEKPLIDSVLFRVARKRRSYFCKPARSSVWGSLGHIRQLFEQNAAIDIIQNKHMKSRKARGVQGSRRRNKNQAGASSQRSKGKTCALSGPLRLKVKLGKEIGLICPTNMVSVIDNCLENYWGTSSIDVPNLTNGSENKLKGGDPEKVVMLSDASHVDVCLANKDLESTLISEKSATVTSDNHQRVPSQTQDEGLEVAVDNRYLDSGTSPDSEVINLIPEAQVNGKVQEDLHDVLMSSQVCVANGDVTSLNVPPKNKKGKKKYELPCADNFIVEDRLPSPEIINKASVLEKQGQGEKMGDGFYSSEASISTTTANMSGNTSSSEGFPRELLPLSRVDDIGVSCEALKVESGTEEDPCFRHGAGLESPESHVSDKLLPCAKTKGRKHVKSSKSRGASKSGSEVSDSPRRGIGNASRQKGNPLKSVNRRKLKDKSARDQVVCRVENHPETGDHSSDDPGKSKTGSANTTRDVFSLDMVPRVVGEQYLPPRNAWVRCDDCFKWRRIPATLADSIEETNCKWTCKDNMDKGFSGCSIPQEKSNAEINAELEISDASCEEDACDARLNSKILEAKHSTVQQPSSWVLIKSNLFLHRSRKTQTIDEIMVCHCKRPPDGRMGCGDKCLNRMLNIECVKGLAHVGNFVQINSFRSASIPNCSATDARKKGYGLQSLEDISEGQFLIEYVGEVLDMLAYQTRQREYASKGHKHFYFMTLNGSEVIDACAKGNLGRFINHSCDPNCRTEKWMVNGEVCIGLFALRDIKKGEEVTFDYNYVRVFGAAAKKCVCGSSQCRGYIGGDRLNTEVIVQGDSDDEYPEPVMVYEDGKIDNDFKNLISATSSFDGTEMQIADRMLSNKDKMDKSATVVGPLESTTKLQTTKILGEDEDETDKSATAAQHLEISTKSACGAQFQIPLEVENSMEKLKHSVRQVETTILSKTISDAQQESVQGLETPALTTTSRKSLSDTTDAKKKCKSDTIEDRHISKSHSLVKTSRSSSSVKKGKLNSNSMNVNKSELIVNKSHVPAYKPKKLLEGPLSGHFEAVEEKLDELLDSDGGISRRKDAPKGYLKLLFQTASSGDRGSGEAIQSNRDLSMILDALLKTKSRMVLVDIINKNGLQMLHNIMKQYRRDFKKIPILRKLLKVLEYLAVREILTLEHIIGGPPHPGVESFRESILTLTEHDDKQVHQIARSFRDRWIPRHARKSSYMDRSDGRVEFHQGSNCIRSSASYNPWRDQGVKTTEETNCIKESIVATNSVDAGTVEGGSSSCASGCPTNGTKTRKRKSRWDQPAVEKEPKVQPSLLQISHSGLQPEIGQVVDHKNGINREDKPCSGYVHDVSQQMEANRADDGGQNLEDDDVPPGFAPPRNGPSVPSNASSMVTDIHRENRIPAKCPREVGHPQARFLNRLPVSHGIPSSVVHQFGTPQGETLESWVIAPGVPFRPFPPLPLHSCDKRASPGFAGNPNQPVEKGEQGSHHHAICRSDQNPPSTSGATPADVEIQGGYNQHTFQRGVGGSYSLGRRYFRQQKWNSSIQGPTWMCKRNNWGFMGNNNSRNGMCSIGVATVANEVKGPNSSQDVSTGVGSAYNTFHQYPHQQNYH</sequence>
<organism evidence="1 2">
    <name type="scientific">Camellia lanceoleosa</name>
    <dbReference type="NCBI Taxonomy" id="1840588"/>
    <lineage>
        <taxon>Eukaryota</taxon>
        <taxon>Viridiplantae</taxon>
        <taxon>Streptophyta</taxon>
        <taxon>Embryophyta</taxon>
        <taxon>Tracheophyta</taxon>
        <taxon>Spermatophyta</taxon>
        <taxon>Magnoliopsida</taxon>
        <taxon>eudicotyledons</taxon>
        <taxon>Gunneridae</taxon>
        <taxon>Pentapetalae</taxon>
        <taxon>asterids</taxon>
        <taxon>Ericales</taxon>
        <taxon>Theaceae</taxon>
        <taxon>Camellia</taxon>
    </lineage>
</organism>
<keyword evidence="2" id="KW-1185">Reference proteome</keyword>
<evidence type="ECO:0000313" key="2">
    <source>
        <dbReference type="Proteomes" id="UP001060215"/>
    </source>
</evidence>
<proteinExistence type="predicted"/>
<name>A0ACC0GM02_9ERIC</name>
<evidence type="ECO:0000313" key="1">
    <source>
        <dbReference type="EMBL" id="KAI8002192.1"/>
    </source>
</evidence>
<protein>
    <submittedName>
        <fullName evidence="1">Histone-lysine N-methyltransferase ASHH2</fullName>
    </submittedName>
</protein>